<dbReference type="OrthoDB" id="6507044at2759"/>
<dbReference type="SUPFAM" id="SSF54427">
    <property type="entry name" value="NTF2-like"/>
    <property type="match status" value="1"/>
</dbReference>
<feature type="domain" description="NTF2" evidence="4">
    <location>
        <begin position="8"/>
        <end position="121"/>
    </location>
</feature>
<keyword evidence="3" id="KW-0539">Nucleus</keyword>
<keyword evidence="6" id="KW-1185">Reference proteome</keyword>
<dbReference type="PROSITE" id="PS50177">
    <property type="entry name" value="NTF2_DOMAIN"/>
    <property type="match status" value="1"/>
</dbReference>
<dbReference type="AlphaFoldDB" id="A0A0A8L6X5"/>
<dbReference type="Proteomes" id="UP000031516">
    <property type="component" value="Unassembled WGS sequence"/>
</dbReference>
<keyword evidence="3" id="KW-0653">Protein transport</keyword>
<dbReference type="FunFam" id="3.10.450.50:FF:000005">
    <property type="entry name" value="Nuclear transport factor 2"/>
    <property type="match status" value="1"/>
</dbReference>
<evidence type="ECO:0000313" key="6">
    <source>
        <dbReference type="Proteomes" id="UP000031516"/>
    </source>
</evidence>
<protein>
    <recommendedName>
        <fullName evidence="2 3">Nuclear transport factor 2</fullName>
        <shortName evidence="3">NTF-2</shortName>
    </recommendedName>
</protein>
<dbReference type="Pfam" id="PF02136">
    <property type="entry name" value="NTF2"/>
    <property type="match status" value="1"/>
</dbReference>
<dbReference type="InterPro" id="IPR032710">
    <property type="entry name" value="NTF2-like_dom_sf"/>
</dbReference>
<accession>A0A0A8L6X5</accession>
<proteinExistence type="predicted"/>
<evidence type="ECO:0000256" key="3">
    <source>
        <dbReference type="RuleBase" id="RU369002"/>
    </source>
</evidence>
<evidence type="ECO:0000256" key="2">
    <source>
        <dbReference type="ARBA" id="ARBA00026247"/>
    </source>
</evidence>
<dbReference type="GO" id="GO:0006606">
    <property type="term" value="P:protein import into nucleus"/>
    <property type="evidence" value="ECO:0007669"/>
    <property type="project" value="UniProtKB-ARBA"/>
</dbReference>
<evidence type="ECO:0000256" key="1">
    <source>
        <dbReference type="ARBA" id="ARBA00022490"/>
    </source>
</evidence>
<dbReference type="InterPro" id="IPR018222">
    <property type="entry name" value="Nuclear_transport_factor_2_euk"/>
</dbReference>
<dbReference type="CDD" id="cd00780">
    <property type="entry name" value="NTF2"/>
    <property type="match status" value="1"/>
</dbReference>
<reference evidence="5 6" key="1">
    <citation type="submission" date="2014-03" db="EMBL/GenBank/DDBJ databases">
        <title>The genome of Kluyveromyces dobzhanskii.</title>
        <authorList>
            <person name="Nystedt B."/>
            <person name="Astrom S."/>
        </authorList>
    </citation>
    <scope>NUCLEOTIDE SEQUENCE [LARGE SCALE GENOMIC DNA]</scope>
    <source>
        <strain evidence="5 6">CBS 2104</strain>
    </source>
</reference>
<dbReference type="InterPro" id="IPR045875">
    <property type="entry name" value="NTF2"/>
</dbReference>
<dbReference type="GO" id="GO:0005635">
    <property type="term" value="C:nuclear envelope"/>
    <property type="evidence" value="ECO:0007669"/>
    <property type="project" value="UniProtKB-ARBA"/>
</dbReference>
<dbReference type="GO" id="GO:0051028">
    <property type="term" value="P:mRNA transport"/>
    <property type="evidence" value="ECO:0007669"/>
    <property type="project" value="UniProtKB-UniRule"/>
</dbReference>
<evidence type="ECO:0000259" key="4">
    <source>
        <dbReference type="PROSITE" id="PS50177"/>
    </source>
</evidence>
<comment type="subcellular location">
    <subcellularLocation>
        <location evidence="3">Cytoplasm</location>
    </subcellularLocation>
    <subcellularLocation>
        <location evidence="3">Nucleus</location>
    </subcellularLocation>
</comment>
<dbReference type="Gene3D" id="3.10.450.50">
    <property type="match status" value="1"/>
</dbReference>
<dbReference type="PANTHER" id="PTHR12612">
    <property type="entry name" value="NUCLEAR TRANSPORT FACTOR 2"/>
    <property type="match status" value="1"/>
</dbReference>
<comment type="caution">
    <text evidence="5">The sequence shown here is derived from an EMBL/GenBank/DDBJ whole genome shotgun (WGS) entry which is preliminary data.</text>
</comment>
<keyword evidence="1 3" id="KW-0963">Cytoplasm</keyword>
<dbReference type="EMBL" id="CCBQ010000027">
    <property type="protein sequence ID" value="CDO93876.1"/>
    <property type="molecule type" value="Genomic_DNA"/>
</dbReference>
<gene>
    <name evidence="5" type="ORF">KLDO_g2164</name>
</gene>
<keyword evidence="3" id="KW-0813">Transport</keyword>
<dbReference type="InterPro" id="IPR002075">
    <property type="entry name" value="NTF2_dom"/>
</dbReference>
<organism evidence="5 6">
    <name type="scientific">Kluyveromyces dobzhanskii CBS 2104</name>
    <dbReference type="NCBI Taxonomy" id="1427455"/>
    <lineage>
        <taxon>Eukaryota</taxon>
        <taxon>Fungi</taxon>
        <taxon>Dikarya</taxon>
        <taxon>Ascomycota</taxon>
        <taxon>Saccharomycotina</taxon>
        <taxon>Saccharomycetes</taxon>
        <taxon>Saccharomycetales</taxon>
        <taxon>Saccharomycetaceae</taxon>
        <taxon>Kluyveromyces</taxon>
    </lineage>
</organism>
<name>A0A0A8L6X5_9SACH</name>
<dbReference type="GO" id="GO:0005737">
    <property type="term" value="C:cytoplasm"/>
    <property type="evidence" value="ECO:0007669"/>
    <property type="project" value="UniProtKB-SubCell"/>
</dbReference>
<comment type="function">
    <text evidence="3">Has a role in nuclear-cytoplasmic transport of proteins and mRNAs.</text>
</comment>
<evidence type="ECO:0000313" key="5">
    <source>
        <dbReference type="EMBL" id="CDO93876.1"/>
    </source>
</evidence>
<sequence>MSVDFSSLAQQFTEFYYNQFDSDRTQLGNLYREQSMLTFETSQLQGAKDIVEKLVSLPFQKVAHRITTLDAQPASPNGDVLVMITGDLLIDEEQNAQRFSQVFHLMPEGSSYYVYNDIFRLNYSS</sequence>